<dbReference type="PANTHER" id="PTHR16515">
    <property type="entry name" value="PR DOMAIN ZINC FINGER PROTEIN"/>
    <property type="match status" value="1"/>
</dbReference>
<dbReference type="GO" id="GO:0005634">
    <property type="term" value="C:nucleus"/>
    <property type="evidence" value="ECO:0007669"/>
    <property type="project" value="UniProtKB-SubCell"/>
</dbReference>
<dbReference type="GO" id="GO:0008270">
    <property type="term" value="F:zinc ion binding"/>
    <property type="evidence" value="ECO:0007669"/>
    <property type="project" value="UniProtKB-KW"/>
</dbReference>
<feature type="domain" description="C2H2-type" evidence="10">
    <location>
        <begin position="89"/>
        <end position="122"/>
    </location>
</feature>
<sequence>MTLPGSSSQFASADTTQSLRSARANPSSREITTRMTTTTTTASTTRATKSETHTRAREKRHGCWMCEKSFDRPSTLRKHLLVHTGVKAFVCETCGRRFGVASNLNRHIKRCVLKPVNLASRTGQSNNVDGHSSNGSSVESAGTSVPESSTSPAPSQPIKRTREPEATEASEASAHSSTTPPSATDSAPKPPTKRRRRAPSPSQWVPQSLAHHNILPFEYKGTPVPLPPVSPTRDTLNNEWIEERNSWDDDTTPSPYHPYGWKGILPGPGLASGAKDGSDDGLVNGGTYVMGRLVMV</sequence>
<feature type="region of interest" description="Disordered" evidence="9">
    <location>
        <begin position="1"/>
        <end position="58"/>
    </location>
</feature>
<keyword evidence="5" id="KW-0862">Zinc</keyword>
<dbReference type="FunFam" id="3.30.160.60:FF:000340">
    <property type="entry name" value="zinc finger protein 473 isoform X1"/>
    <property type="match status" value="1"/>
</dbReference>
<dbReference type="EMBL" id="KN833756">
    <property type="protein sequence ID" value="KIK21020.1"/>
    <property type="molecule type" value="Genomic_DNA"/>
</dbReference>
<evidence type="ECO:0000256" key="5">
    <source>
        <dbReference type="ARBA" id="ARBA00022833"/>
    </source>
</evidence>
<dbReference type="PROSITE" id="PS50157">
    <property type="entry name" value="ZINC_FINGER_C2H2_2"/>
    <property type="match status" value="2"/>
</dbReference>
<evidence type="ECO:0000256" key="6">
    <source>
        <dbReference type="ARBA" id="ARBA00023242"/>
    </source>
</evidence>
<gene>
    <name evidence="11" type="ORF">PISMIDRAFT_29985</name>
</gene>
<dbReference type="Pfam" id="PF00096">
    <property type="entry name" value="zf-C2H2"/>
    <property type="match status" value="2"/>
</dbReference>
<dbReference type="Gene3D" id="3.30.160.60">
    <property type="entry name" value="Classic Zinc Finger"/>
    <property type="match status" value="2"/>
</dbReference>
<dbReference type="SUPFAM" id="SSF57667">
    <property type="entry name" value="beta-beta-alpha zinc fingers"/>
    <property type="match status" value="1"/>
</dbReference>
<dbReference type="PROSITE" id="PS00028">
    <property type="entry name" value="ZINC_FINGER_C2H2_1"/>
    <property type="match status" value="1"/>
</dbReference>
<dbReference type="HOGENOM" id="CLU_065011_0_0_1"/>
<reference evidence="12" key="2">
    <citation type="submission" date="2015-01" db="EMBL/GenBank/DDBJ databases">
        <title>Evolutionary Origins and Diversification of the Mycorrhizal Mutualists.</title>
        <authorList>
            <consortium name="DOE Joint Genome Institute"/>
            <consortium name="Mycorrhizal Genomics Consortium"/>
            <person name="Kohler A."/>
            <person name="Kuo A."/>
            <person name="Nagy L.G."/>
            <person name="Floudas D."/>
            <person name="Copeland A."/>
            <person name="Barry K.W."/>
            <person name="Cichocki N."/>
            <person name="Veneault-Fourrey C."/>
            <person name="LaButti K."/>
            <person name="Lindquist E.A."/>
            <person name="Lipzen A."/>
            <person name="Lundell T."/>
            <person name="Morin E."/>
            <person name="Murat C."/>
            <person name="Riley R."/>
            <person name="Ohm R."/>
            <person name="Sun H."/>
            <person name="Tunlid A."/>
            <person name="Henrissat B."/>
            <person name="Grigoriev I.V."/>
            <person name="Hibbett D.S."/>
            <person name="Martin F."/>
        </authorList>
    </citation>
    <scope>NUCLEOTIDE SEQUENCE [LARGE SCALE GENOMIC DNA]</scope>
    <source>
        <strain evidence="12">441</strain>
    </source>
</reference>
<protein>
    <recommendedName>
        <fullName evidence="7">pH-response transcription factor pacC/RIM101</fullName>
    </recommendedName>
</protein>
<dbReference type="SMART" id="SM00355">
    <property type="entry name" value="ZnF_C2H2"/>
    <property type="match status" value="2"/>
</dbReference>
<dbReference type="AlphaFoldDB" id="A0A0C9Y8R0"/>
<organism evidence="11 12">
    <name type="scientific">Pisolithus microcarpus 441</name>
    <dbReference type="NCBI Taxonomy" id="765257"/>
    <lineage>
        <taxon>Eukaryota</taxon>
        <taxon>Fungi</taxon>
        <taxon>Dikarya</taxon>
        <taxon>Basidiomycota</taxon>
        <taxon>Agaricomycotina</taxon>
        <taxon>Agaricomycetes</taxon>
        <taxon>Agaricomycetidae</taxon>
        <taxon>Boletales</taxon>
        <taxon>Sclerodermatineae</taxon>
        <taxon>Pisolithaceae</taxon>
        <taxon>Pisolithus</taxon>
    </lineage>
</organism>
<evidence type="ECO:0000256" key="3">
    <source>
        <dbReference type="ARBA" id="ARBA00022737"/>
    </source>
</evidence>
<dbReference type="GO" id="GO:0010468">
    <property type="term" value="P:regulation of gene expression"/>
    <property type="evidence" value="ECO:0007669"/>
    <property type="project" value="TreeGrafter"/>
</dbReference>
<dbReference type="OrthoDB" id="654211at2759"/>
<evidence type="ECO:0000256" key="9">
    <source>
        <dbReference type="SAM" id="MobiDB-lite"/>
    </source>
</evidence>
<dbReference type="InterPro" id="IPR050331">
    <property type="entry name" value="Zinc_finger"/>
</dbReference>
<feature type="compositionally biased region" description="Low complexity" evidence="9">
    <location>
        <begin position="167"/>
        <end position="187"/>
    </location>
</feature>
<comment type="subcellular location">
    <subcellularLocation>
        <location evidence="1">Nucleus</location>
    </subcellularLocation>
</comment>
<dbReference type="FunFam" id="3.30.160.60:FF:000100">
    <property type="entry name" value="Zinc finger 45-like"/>
    <property type="match status" value="1"/>
</dbReference>
<evidence type="ECO:0000256" key="8">
    <source>
        <dbReference type="PROSITE-ProRule" id="PRU00042"/>
    </source>
</evidence>
<keyword evidence="2" id="KW-0479">Metal-binding</keyword>
<keyword evidence="6" id="KW-0539">Nucleus</keyword>
<evidence type="ECO:0000313" key="11">
    <source>
        <dbReference type="EMBL" id="KIK21020.1"/>
    </source>
</evidence>
<feature type="domain" description="C2H2-type" evidence="10">
    <location>
        <begin position="61"/>
        <end position="88"/>
    </location>
</feature>
<name>A0A0C9Y8R0_9AGAM</name>
<evidence type="ECO:0000256" key="4">
    <source>
        <dbReference type="ARBA" id="ARBA00022771"/>
    </source>
</evidence>
<evidence type="ECO:0000256" key="2">
    <source>
        <dbReference type="ARBA" id="ARBA00022723"/>
    </source>
</evidence>
<evidence type="ECO:0000313" key="12">
    <source>
        <dbReference type="Proteomes" id="UP000054018"/>
    </source>
</evidence>
<accession>A0A0C9Y8R0</accession>
<feature type="region of interest" description="Disordered" evidence="9">
    <location>
        <begin position="121"/>
        <end position="207"/>
    </location>
</feature>
<keyword evidence="12" id="KW-1185">Reference proteome</keyword>
<feature type="compositionally biased region" description="Polar residues" evidence="9">
    <location>
        <begin position="121"/>
        <end position="153"/>
    </location>
</feature>
<keyword evidence="4 8" id="KW-0863">Zinc-finger</keyword>
<feature type="compositionally biased region" description="Polar residues" evidence="9">
    <location>
        <begin position="1"/>
        <end position="30"/>
    </location>
</feature>
<reference evidence="11 12" key="1">
    <citation type="submission" date="2014-04" db="EMBL/GenBank/DDBJ databases">
        <authorList>
            <consortium name="DOE Joint Genome Institute"/>
            <person name="Kuo A."/>
            <person name="Kohler A."/>
            <person name="Costa M.D."/>
            <person name="Nagy L.G."/>
            <person name="Floudas D."/>
            <person name="Copeland A."/>
            <person name="Barry K.W."/>
            <person name="Cichocki N."/>
            <person name="Veneault-Fourrey C."/>
            <person name="LaButti K."/>
            <person name="Lindquist E.A."/>
            <person name="Lipzen A."/>
            <person name="Lundell T."/>
            <person name="Morin E."/>
            <person name="Murat C."/>
            <person name="Sun H."/>
            <person name="Tunlid A."/>
            <person name="Henrissat B."/>
            <person name="Grigoriev I.V."/>
            <person name="Hibbett D.S."/>
            <person name="Martin F."/>
            <person name="Nordberg H.P."/>
            <person name="Cantor M.N."/>
            <person name="Hua S.X."/>
        </authorList>
    </citation>
    <scope>NUCLEOTIDE SEQUENCE [LARGE SCALE GENOMIC DNA]</scope>
    <source>
        <strain evidence="11 12">441</strain>
    </source>
</reference>
<proteinExistence type="predicted"/>
<dbReference type="Proteomes" id="UP000054018">
    <property type="component" value="Unassembled WGS sequence"/>
</dbReference>
<dbReference type="InterPro" id="IPR036236">
    <property type="entry name" value="Znf_C2H2_sf"/>
</dbReference>
<evidence type="ECO:0000256" key="7">
    <source>
        <dbReference type="ARBA" id="ARBA00039490"/>
    </source>
</evidence>
<dbReference type="InterPro" id="IPR013087">
    <property type="entry name" value="Znf_C2H2_type"/>
</dbReference>
<dbReference type="STRING" id="765257.A0A0C9Y8R0"/>
<feature type="compositionally biased region" description="Low complexity" evidence="9">
    <location>
        <begin position="33"/>
        <end position="47"/>
    </location>
</feature>
<keyword evidence="3" id="KW-0677">Repeat</keyword>
<dbReference type="PANTHER" id="PTHR16515:SF49">
    <property type="entry name" value="GASTRULA ZINC FINGER PROTEIN XLCGF49.1-LIKE-RELATED"/>
    <property type="match status" value="1"/>
</dbReference>
<evidence type="ECO:0000256" key="1">
    <source>
        <dbReference type="ARBA" id="ARBA00004123"/>
    </source>
</evidence>
<evidence type="ECO:0000259" key="10">
    <source>
        <dbReference type="PROSITE" id="PS50157"/>
    </source>
</evidence>